<organism evidence="2 3">
    <name type="scientific">Dokdonia ponticola</name>
    <dbReference type="NCBI Taxonomy" id="2041041"/>
    <lineage>
        <taxon>Bacteria</taxon>
        <taxon>Pseudomonadati</taxon>
        <taxon>Bacteroidota</taxon>
        <taxon>Flavobacteriia</taxon>
        <taxon>Flavobacteriales</taxon>
        <taxon>Flavobacteriaceae</taxon>
        <taxon>Dokdonia</taxon>
    </lineage>
</organism>
<gene>
    <name evidence="2" type="ORF">ACFO3O_01140</name>
</gene>
<comment type="caution">
    <text evidence="2">The sequence shown here is derived from an EMBL/GenBank/DDBJ whole genome shotgun (WGS) entry which is preliminary data.</text>
</comment>
<dbReference type="Proteomes" id="UP001596043">
    <property type="component" value="Unassembled WGS sequence"/>
</dbReference>
<dbReference type="RefSeq" id="WP_379976694.1">
    <property type="nucleotide sequence ID" value="NZ_JBHSFV010000001.1"/>
</dbReference>
<evidence type="ECO:0000313" key="2">
    <source>
        <dbReference type="EMBL" id="MFC4632494.1"/>
    </source>
</evidence>
<keyword evidence="1" id="KW-0812">Transmembrane</keyword>
<evidence type="ECO:0008006" key="4">
    <source>
        <dbReference type="Google" id="ProtNLM"/>
    </source>
</evidence>
<reference evidence="3" key="1">
    <citation type="journal article" date="2019" name="Int. J. Syst. Evol. Microbiol.">
        <title>The Global Catalogue of Microorganisms (GCM) 10K type strain sequencing project: providing services to taxonomists for standard genome sequencing and annotation.</title>
        <authorList>
            <consortium name="The Broad Institute Genomics Platform"/>
            <consortium name="The Broad Institute Genome Sequencing Center for Infectious Disease"/>
            <person name="Wu L."/>
            <person name="Ma J."/>
        </authorList>
    </citation>
    <scope>NUCLEOTIDE SEQUENCE [LARGE SCALE GENOMIC DNA]</scope>
    <source>
        <strain evidence="3">YJ-61-S</strain>
    </source>
</reference>
<protein>
    <recommendedName>
        <fullName evidence="4">YcxB family protein</fullName>
    </recommendedName>
</protein>
<feature type="transmembrane region" description="Helical" evidence="1">
    <location>
        <begin position="27"/>
        <end position="46"/>
    </location>
</feature>
<name>A0ABV9HTA6_9FLAO</name>
<accession>A0ABV9HTA6</accession>
<proteinExistence type="predicted"/>
<sequence>MNRIAIDISKSKKAGKLITRQWFLEKLFEYLLPLMLVGMFPFIAIMELNSNLNKDEPIGLSLTFLIFTLTIGGFMIYSIFNVYKLKRIKGISRGKNSNLIKKIAEKNEWNISANNKQIAIINFSWKVSGTDWGKQMTIIYDGTDLLVNCISFGLHSSPSPFHWFANKRKVNKLTAEFENGIKNVLQSSR</sequence>
<feature type="transmembrane region" description="Helical" evidence="1">
    <location>
        <begin position="58"/>
        <end position="83"/>
    </location>
</feature>
<keyword evidence="3" id="KW-1185">Reference proteome</keyword>
<evidence type="ECO:0000256" key="1">
    <source>
        <dbReference type="SAM" id="Phobius"/>
    </source>
</evidence>
<evidence type="ECO:0000313" key="3">
    <source>
        <dbReference type="Proteomes" id="UP001596043"/>
    </source>
</evidence>
<keyword evidence="1" id="KW-0472">Membrane</keyword>
<keyword evidence="1" id="KW-1133">Transmembrane helix</keyword>
<dbReference type="EMBL" id="JBHSFV010000001">
    <property type="protein sequence ID" value="MFC4632494.1"/>
    <property type="molecule type" value="Genomic_DNA"/>
</dbReference>